<evidence type="ECO:0000313" key="4">
    <source>
        <dbReference type="EMBL" id="RWR30084.1"/>
    </source>
</evidence>
<feature type="transmembrane region" description="Helical" evidence="2">
    <location>
        <begin position="6"/>
        <end position="34"/>
    </location>
</feature>
<keyword evidence="2" id="KW-0472">Membrane</keyword>
<reference evidence="3 6" key="2">
    <citation type="submission" date="2019-01" db="EMBL/GenBank/DDBJ databases">
        <authorList>
            <person name="Li Y."/>
        </authorList>
    </citation>
    <scope>NUCLEOTIDE SEQUENCE [LARGE SCALE GENOMIC DNA]</scope>
    <source>
        <strain evidence="4 6">D19-10-3-21</strain>
        <strain evidence="3">SK2B-1</strain>
    </source>
</reference>
<dbReference type="Proteomes" id="UP000284476">
    <property type="component" value="Unassembled WGS sequence"/>
</dbReference>
<evidence type="ECO:0000256" key="1">
    <source>
        <dbReference type="SAM" id="MobiDB-lite"/>
    </source>
</evidence>
<dbReference type="InterPro" id="IPR021273">
    <property type="entry name" value="DUF2852"/>
</dbReference>
<organism evidence="3 5">
    <name type="scientific">Paenirhodobacter populi</name>
    <dbReference type="NCBI Taxonomy" id="2306993"/>
    <lineage>
        <taxon>Bacteria</taxon>
        <taxon>Pseudomonadati</taxon>
        <taxon>Pseudomonadota</taxon>
        <taxon>Alphaproteobacteria</taxon>
        <taxon>Rhodobacterales</taxon>
        <taxon>Rhodobacter group</taxon>
        <taxon>Paenirhodobacter</taxon>
    </lineage>
</organism>
<comment type="caution">
    <text evidence="3">The sequence shown here is derived from an EMBL/GenBank/DDBJ whole genome shotgun (WGS) entry which is preliminary data.</text>
</comment>
<protein>
    <submittedName>
        <fullName evidence="3">DUF2852 domain-containing protein</fullName>
    </submittedName>
</protein>
<dbReference type="EMBL" id="SAUZ01000005">
    <property type="protein sequence ID" value="RWR22648.1"/>
    <property type="molecule type" value="Genomic_DNA"/>
</dbReference>
<evidence type="ECO:0000313" key="3">
    <source>
        <dbReference type="EMBL" id="RWR22648.1"/>
    </source>
</evidence>
<dbReference type="Pfam" id="PF11014">
    <property type="entry name" value="DUF2852"/>
    <property type="match status" value="1"/>
</dbReference>
<keyword evidence="2" id="KW-1133">Transmembrane helix</keyword>
<name>A0A443JQ64_9RHOB</name>
<keyword evidence="2" id="KW-0812">Transmembrane</keyword>
<sequence>MDDRAPISWIAATVAVFTFGGPLGLLVLGFALFTGRFRWRSSRRERSGFGCGGRMNLHLSRPTGNRAFDSYKSETIARLEREQEDFEAFLIRLREARDKAEFDQYMEERARAAATPARSEAPDTPNPDQDRPGQ</sequence>
<gene>
    <name evidence="3" type="ORF">D2T30_06670</name>
    <name evidence="4" type="ORF">D2T31_08475</name>
</gene>
<evidence type="ECO:0000313" key="5">
    <source>
        <dbReference type="Proteomes" id="UP000284476"/>
    </source>
</evidence>
<dbReference type="OrthoDB" id="9806878at2"/>
<proteinExistence type="predicted"/>
<dbReference type="EMBL" id="SAUX01000009">
    <property type="protein sequence ID" value="RWR30084.1"/>
    <property type="molecule type" value="Genomic_DNA"/>
</dbReference>
<accession>A0A443JQ64</accession>
<dbReference type="AlphaFoldDB" id="A0A443JQ64"/>
<evidence type="ECO:0000313" key="6">
    <source>
        <dbReference type="Proteomes" id="UP000285295"/>
    </source>
</evidence>
<dbReference type="Proteomes" id="UP000285295">
    <property type="component" value="Unassembled WGS sequence"/>
</dbReference>
<feature type="region of interest" description="Disordered" evidence="1">
    <location>
        <begin position="104"/>
        <end position="134"/>
    </location>
</feature>
<reference evidence="5 6" key="1">
    <citation type="submission" date="2019-01" db="EMBL/GenBank/DDBJ databases">
        <title>Sinorhodobacter populi sp. nov. isolated from the symptomatic bark tissue of Populus euramericana canker.</title>
        <authorList>
            <person name="Xu G."/>
        </authorList>
    </citation>
    <scope>NUCLEOTIDE SEQUENCE [LARGE SCALE GENOMIC DNA]</scope>
    <source>
        <strain evidence="4 6">D19-10-3-21</strain>
        <strain evidence="3 5">SK2B-1</strain>
    </source>
</reference>
<accession>A0A443KBB9</accession>
<evidence type="ECO:0000256" key="2">
    <source>
        <dbReference type="SAM" id="Phobius"/>
    </source>
</evidence>